<dbReference type="PROSITE" id="PS51257">
    <property type="entry name" value="PROKAR_LIPOPROTEIN"/>
    <property type="match status" value="1"/>
</dbReference>
<gene>
    <name evidence="1" type="ORF">EV215_2033</name>
</gene>
<reference evidence="1 2" key="1">
    <citation type="submission" date="2019-03" db="EMBL/GenBank/DDBJ databases">
        <title>Genomic Encyclopedia of Type Strains, Phase IV (KMG-IV): sequencing the most valuable type-strain genomes for metagenomic binning, comparative biology and taxonomic classification.</title>
        <authorList>
            <person name="Goeker M."/>
        </authorList>
    </citation>
    <scope>NUCLEOTIDE SEQUENCE [LARGE SCALE GENOMIC DNA]</scope>
    <source>
        <strain evidence="1 2">DSM 100055</strain>
    </source>
</reference>
<keyword evidence="2" id="KW-1185">Reference proteome</keyword>
<protein>
    <submittedName>
        <fullName evidence="1">Uncharacterized protein</fullName>
    </submittedName>
</protein>
<dbReference type="RefSeq" id="WP_134113883.1">
    <property type="nucleotide sequence ID" value="NZ_SOBG01000011.1"/>
</dbReference>
<dbReference type="AlphaFoldDB" id="A0AA46DX03"/>
<sequence length="250" mass="28726">MKKVIMSVLLLMIVGCINYQEEKPKGELKFMINWPKKEINTNVSTNILPETKKISIYLFKYDGNNYNNSIEIKKEIIRNGESEYLITIDDLEVGNWSIDMKAYNSLDKELNFIYDDIVINEGTNAYTVFFGGPNNIYGISLDTTTNLSDFTGIEFESMGSNYSHINVDSSTYSQYDHITYTLYVSTNSDMSNAVQISEVSSTYSGEIIKFNYPIDFPSYEFTPGQKYYFKIRGENTIGYKDSNIFTISFQ</sequence>
<evidence type="ECO:0000313" key="2">
    <source>
        <dbReference type="Proteomes" id="UP000294678"/>
    </source>
</evidence>
<organism evidence="1 2">
    <name type="scientific">Hypnocyclicus thermotrophus</name>
    <dbReference type="NCBI Taxonomy" id="1627895"/>
    <lineage>
        <taxon>Bacteria</taxon>
        <taxon>Fusobacteriati</taxon>
        <taxon>Fusobacteriota</taxon>
        <taxon>Fusobacteriia</taxon>
        <taxon>Fusobacteriales</taxon>
        <taxon>Fusobacteriaceae</taxon>
        <taxon>Hypnocyclicus</taxon>
    </lineage>
</organism>
<dbReference type="EMBL" id="SOBG01000011">
    <property type="protein sequence ID" value="TDT67355.1"/>
    <property type="molecule type" value="Genomic_DNA"/>
</dbReference>
<accession>A0AA46DX03</accession>
<comment type="caution">
    <text evidence="1">The sequence shown here is derived from an EMBL/GenBank/DDBJ whole genome shotgun (WGS) entry which is preliminary data.</text>
</comment>
<name>A0AA46DX03_9FUSO</name>
<proteinExistence type="predicted"/>
<dbReference type="Proteomes" id="UP000294678">
    <property type="component" value="Unassembled WGS sequence"/>
</dbReference>
<evidence type="ECO:0000313" key="1">
    <source>
        <dbReference type="EMBL" id="TDT67355.1"/>
    </source>
</evidence>